<proteinExistence type="inferred from homology"/>
<dbReference type="GO" id="GO:0006508">
    <property type="term" value="P:proteolysis"/>
    <property type="evidence" value="ECO:0007669"/>
    <property type="project" value="InterPro"/>
</dbReference>
<dbReference type="PANTHER" id="PTHR30023:SF0">
    <property type="entry name" value="PENICILLIN-SENSITIVE CARBOXYPEPTIDASE A"/>
    <property type="match status" value="1"/>
</dbReference>
<sequence length="468" mass="51838">MTKYLTLVMLLFFSVSTHATQTFSDPALNGKPTPEGADIALYVVDTASGKEIYSERAEQFQQPASLQKIITGLGARLILDKDFRFETTMETTEREVIINFSGDPTFTRSHLRVLVEKLKLKQTTIDGNLYLNGSAFDTSERAVGLPWDIMGVCYSAPSSSITMNGNCIYGKIEGTTPAPVKGLKASGSPYISISADDIIIREGLENQNIDCDLKLTADNKNHFSLNGCVGSHRLPVNFHLAVQNTTLYLKEVLQEELDRAGIRLRGKIIRDDTAHGTVIALHQSEPLMKLIDLMMKRSDNLIADNLLKTVGRVYYKQPGSYENGAAAIKEVFKEKAGIDLSRAIIMDGSGLSRNNRVTAKQLMQVVQYIFSHKELGLVDTLPVSGQSGTLRYRSSLINTPLSGKVTAKTGSIYGVYNLAGKINTKSGKSLYFVQLLSNYHSDSDNRNVARKPLRDFERGFYEKLFNEH</sequence>
<dbReference type="SUPFAM" id="SSF56601">
    <property type="entry name" value="beta-lactamase/transpeptidase-like"/>
    <property type="match status" value="1"/>
</dbReference>
<reference evidence="4" key="1">
    <citation type="submission" date="2018-03" db="EMBL/GenBank/DDBJ databases">
        <title>Cross-interface Injection: A General Nanoliter Liquid Handling Method Applied to Single Cells Genome Amplification Automated Nanoliter Liquid Handling Applied to Single Cell Multiple Displacement Amplification.</title>
        <authorList>
            <person name="Yun J."/>
            <person name="Xu P."/>
            <person name="Xu J."/>
            <person name="Dai X."/>
            <person name="Wang Y."/>
            <person name="Zheng X."/>
            <person name="Cao C."/>
            <person name="Yi Q."/>
            <person name="Zhu Y."/>
            <person name="Wang L."/>
            <person name="Dong Z."/>
            <person name="Huang Y."/>
            <person name="Huang L."/>
            <person name="Du W."/>
        </authorList>
    </citation>
    <scope>NUCLEOTIDE SEQUENCE [LARGE SCALE GENOMIC DNA]</scope>
    <source>
        <strain evidence="4">Z-D3-2</strain>
    </source>
</reference>
<keyword evidence="3" id="KW-0732">Signal</keyword>
<accession>A0A2T4CX71</accession>
<dbReference type="AlphaFoldDB" id="A0A2T4CX71"/>
<evidence type="ECO:0000256" key="1">
    <source>
        <dbReference type="ARBA" id="ARBA00006096"/>
    </source>
</evidence>
<keyword evidence="4" id="KW-0645">Protease</keyword>
<dbReference type="GO" id="GO:0000270">
    <property type="term" value="P:peptidoglycan metabolic process"/>
    <property type="evidence" value="ECO:0007669"/>
    <property type="project" value="TreeGrafter"/>
</dbReference>
<dbReference type="GO" id="GO:0004185">
    <property type="term" value="F:serine-type carboxypeptidase activity"/>
    <property type="evidence" value="ECO:0007669"/>
    <property type="project" value="InterPro"/>
</dbReference>
<organism evidence="4">
    <name type="scientific">Pseudidiomarina aestuarii</name>
    <dbReference type="NCBI Taxonomy" id="624146"/>
    <lineage>
        <taxon>Bacteria</taxon>
        <taxon>Pseudomonadati</taxon>
        <taxon>Pseudomonadota</taxon>
        <taxon>Gammaproteobacteria</taxon>
        <taxon>Alteromonadales</taxon>
        <taxon>Idiomarinaceae</taxon>
        <taxon>Pseudidiomarina</taxon>
    </lineage>
</organism>
<keyword evidence="2" id="KW-0378">Hydrolase</keyword>
<comment type="caution">
    <text evidence="4">The sequence shown here is derived from an EMBL/GenBank/DDBJ whole genome shotgun (WGS) entry which is preliminary data.</text>
</comment>
<dbReference type="Gene3D" id="3.40.710.10">
    <property type="entry name" value="DD-peptidase/beta-lactamase superfamily"/>
    <property type="match status" value="2"/>
</dbReference>
<dbReference type="InterPro" id="IPR012338">
    <property type="entry name" value="Beta-lactam/transpept-like"/>
</dbReference>
<evidence type="ECO:0000313" key="4">
    <source>
        <dbReference type="EMBL" id="PTB86147.1"/>
    </source>
</evidence>
<feature type="signal peptide" evidence="3">
    <location>
        <begin position="1"/>
        <end position="19"/>
    </location>
</feature>
<dbReference type="NCBIfam" id="TIGR00666">
    <property type="entry name" value="PBP4"/>
    <property type="match status" value="1"/>
</dbReference>
<keyword evidence="4" id="KW-0121">Carboxypeptidase</keyword>
<evidence type="ECO:0000256" key="3">
    <source>
        <dbReference type="SAM" id="SignalP"/>
    </source>
</evidence>
<comment type="similarity">
    <text evidence="1">Belongs to the peptidase S13 family.</text>
</comment>
<dbReference type="PANTHER" id="PTHR30023">
    <property type="entry name" value="D-ALANYL-D-ALANINE CARBOXYPEPTIDASE"/>
    <property type="match status" value="1"/>
</dbReference>
<feature type="chain" id="PRO_5015672418" evidence="3">
    <location>
        <begin position="20"/>
        <end position="468"/>
    </location>
</feature>
<evidence type="ECO:0000256" key="2">
    <source>
        <dbReference type="ARBA" id="ARBA00022801"/>
    </source>
</evidence>
<dbReference type="InterPro" id="IPR000667">
    <property type="entry name" value="Peptidase_S13"/>
</dbReference>
<name>A0A2T4CX71_9GAMM</name>
<dbReference type="EMBL" id="PYVN01000035">
    <property type="protein sequence ID" value="PTB86147.1"/>
    <property type="molecule type" value="Genomic_DNA"/>
</dbReference>
<dbReference type="Pfam" id="PF02113">
    <property type="entry name" value="Peptidase_S13"/>
    <property type="match status" value="1"/>
</dbReference>
<protein>
    <submittedName>
        <fullName evidence="4">D-alanyl-D-alanine carboxypeptidase/D-alanyl-D-alanine-endopeptidase</fullName>
    </submittedName>
</protein>
<dbReference type="PRINTS" id="PR00922">
    <property type="entry name" value="DADACBPTASE3"/>
</dbReference>
<gene>
    <name evidence="4" type="primary">dacB</name>
    <name evidence="4" type="ORF">C9940_03610</name>
</gene>